<evidence type="ECO:0000313" key="1">
    <source>
        <dbReference type="EMBL" id="JAD73789.1"/>
    </source>
</evidence>
<organism evidence="1">
    <name type="scientific">Arundo donax</name>
    <name type="common">Giant reed</name>
    <name type="synonym">Donax arundinaceus</name>
    <dbReference type="NCBI Taxonomy" id="35708"/>
    <lineage>
        <taxon>Eukaryota</taxon>
        <taxon>Viridiplantae</taxon>
        <taxon>Streptophyta</taxon>
        <taxon>Embryophyta</taxon>
        <taxon>Tracheophyta</taxon>
        <taxon>Spermatophyta</taxon>
        <taxon>Magnoliopsida</taxon>
        <taxon>Liliopsida</taxon>
        <taxon>Poales</taxon>
        <taxon>Poaceae</taxon>
        <taxon>PACMAD clade</taxon>
        <taxon>Arundinoideae</taxon>
        <taxon>Arundineae</taxon>
        <taxon>Arundo</taxon>
    </lineage>
</organism>
<reference evidence="1" key="2">
    <citation type="journal article" date="2015" name="Data Brief">
        <title>Shoot transcriptome of the giant reed, Arundo donax.</title>
        <authorList>
            <person name="Barrero R.A."/>
            <person name="Guerrero F.D."/>
            <person name="Moolhuijzen P."/>
            <person name="Goolsby J.A."/>
            <person name="Tidwell J."/>
            <person name="Bellgard S.E."/>
            <person name="Bellgard M.I."/>
        </authorList>
    </citation>
    <scope>NUCLEOTIDE SEQUENCE</scope>
    <source>
        <tissue evidence="1">Shoot tissue taken approximately 20 cm above the soil surface</tissue>
    </source>
</reference>
<accession>A0A0A9CBV5</accession>
<dbReference type="EMBL" id="GBRH01224106">
    <property type="protein sequence ID" value="JAD73789.1"/>
    <property type="molecule type" value="Transcribed_RNA"/>
</dbReference>
<name>A0A0A9CBV5_ARUDO</name>
<proteinExistence type="predicted"/>
<dbReference type="AlphaFoldDB" id="A0A0A9CBV5"/>
<reference evidence="1" key="1">
    <citation type="submission" date="2014-09" db="EMBL/GenBank/DDBJ databases">
        <authorList>
            <person name="Magalhaes I.L.F."/>
            <person name="Oliveira U."/>
            <person name="Santos F.R."/>
            <person name="Vidigal T.H.D.A."/>
            <person name="Brescovit A.D."/>
            <person name="Santos A.J."/>
        </authorList>
    </citation>
    <scope>NUCLEOTIDE SEQUENCE</scope>
    <source>
        <tissue evidence="1">Shoot tissue taken approximately 20 cm above the soil surface</tissue>
    </source>
</reference>
<sequence>MAAACTPENCTLLPTFSAEELMEIVAR</sequence>
<protein>
    <submittedName>
        <fullName evidence="1">Uncharacterized protein</fullName>
    </submittedName>
</protein>